<dbReference type="InterPro" id="IPR017850">
    <property type="entry name" value="Alkaline_phosphatase_core_sf"/>
</dbReference>
<reference evidence="8 9" key="1">
    <citation type="submission" date="2019-02" db="EMBL/GenBank/DDBJ databases">
        <title>Deep-cultivation of Planctomycetes and their phenomic and genomic characterization uncovers novel biology.</title>
        <authorList>
            <person name="Wiegand S."/>
            <person name="Jogler M."/>
            <person name="Boedeker C."/>
            <person name="Pinto D."/>
            <person name="Vollmers J."/>
            <person name="Rivas-Marin E."/>
            <person name="Kohn T."/>
            <person name="Peeters S.H."/>
            <person name="Heuer A."/>
            <person name="Rast P."/>
            <person name="Oberbeckmann S."/>
            <person name="Bunk B."/>
            <person name="Jeske O."/>
            <person name="Meyerdierks A."/>
            <person name="Storesund J.E."/>
            <person name="Kallscheuer N."/>
            <person name="Luecker S."/>
            <person name="Lage O.M."/>
            <person name="Pohl T."/>
            <person name="Merkel B.J."/>
            <person name="Hornburger P."/>
            <person name="Mueller R.-W."/>
            <person name="Bruemmer F."/>
            <person name="Labrenz M."/>
            <person name="Spormann A.M."/>
            <person name="Op den Camp H."/>
            <person name="Overmann J."/>
            <person name="Amann R."/>
            <person name="Jetten M.S.M."/>
            <person name="Mascher T."/>
            <person name="Medema M.H."/>
            <person name="Devos D.P."/>
            <person name="Kaster A.-K."/>
            <person name="Ovreas L."/>
            <person name="Rohde M."/>
            <person name="Galperin M.Y."/>
            <person name="Jogler C."/>
        </authorList>
    </citation>
    <scope>NUCLEOTIDE SEQUENCE [LARGE SCALE GENOMIC DNA]</scope>
    <source>
        <strain evidence="8 9">Pla175</strain>
    </source>
</reference>
<keyword evidence="9" id="KW-1185">Reference proteome</keyword>
<dbReference type="InterPro" id="IPR050738">
    <property type="entry name" value="Sulfatase"/>
</dbReference>
<sequence length="544" mass="59482" precursor="true">MTYHRAGLLLLFICGAAWGRAADRPNIVVILVDDMGYSDIGCFGSEIPTPNIDALAAGGVAFTQAYNTARCSPTRASLLTGHYPHQAGMGHLDGTFVAGSLGYQARIADTSVTLAEVLAPAGYFTAMSGKWHLGQQRGTPPWERGFQRSLNLQAGGTHFPNQTPKAGAKLYLDGEELALNDPRFGDDWYGAELWTDWGLKFIDEARDAGKPFLLYLAHCAPHFPLMAREEAIARYRGKYTQGWDKLRGARHAKQIELGIVDAGWPLAPRPKGVAAWDDLTDAQRDRFDNMMAVYAAMIESIDVSVGRVVDGLRERGELENTLIVFLSDNGGNAESGPNGRTDGDGAIGSPDSNVFLGQSWATLSNTPFRRYKHHTHEGGIATPLILSWPERVAGAERGALNREPVHVIDVMPTALAASGAAYPQELGGHAIEPFEGVSLLPALRGEPLVRTNPILFEHEGNRALREGRWKIVTFGSQPWELYDMRADRTEQHDLAGEQPDRVRAMAARWDAIAKRTHTESIDRAKKQRANKARNKQPAPPAGRA</sequence>
<evidence type="ECO:0000256" key="5">
    <source>
        <dbReference type="SAM" id="MobiDB-lite"/>
    </source>
</evidence>
<dbReference type="GO" id="GO:0046872">
    <property type="term" value="F:metal ion binding"/>
    <property type="evidence" value="ECO:0007669"/>
    <property type="project" value="UniProtKB-KW"/>
</dbReference>
<proteinExistence type="inferred from homology"/>
<dbReference type="InterPro" id="IPR000917">
    <property type="entry name" value="Sulfatase_N"/>
</dbReference>
<dbReference type="RefSeq" id="WP_145281433.1">
    <property type="nucleotide sequence ID" value="NZ_CP036291.1"/>
</dbReference>
<keyword evidence="2" id="KW-0479">Metal-binding</keyword>
<evidence type="ECO:0000256" key="1">
    <source>
        <dbReference type="ARBA" id="ARBA00008779"/>
    </source>
</evidence>
<evidence type="ECO:0000259" key="7">
    <source>
        <dbReference type="Pfam" id="PF00884"/>
    </source>
</evidence>
<dbReference type="Gene3D" id="3.40.720.10">
    <property type="entry name" value="Alkaline Phosphatase, subunit A"/>
    <property type="match status" value="1"/>
</dbReference>
<dbReference type="PANTHER" id="PTHR42693">
    <property type="entry name" value="ARYLSULFATASE FAMILY MEMBER"/>
    <property type="match status" value="1"/>
</dbReference>
<name>A0A518D7L5_9BACT</name>
<dbReference type="EMBL" id="CP036291">
    <property type="protein sequence ID" value="QDU87472.1"/>
    <property type="molecule type" value="Genomic_DNA"/>
</dbReference>
<accession>A0A518D7L5</accession>
<feature type="compositionally biased region" description="Basic and acidic residues" evidence="5">
    <location>
        <begin position="514"/>
        <end position="524"/>
    </location>
</feature>
<keyword evidence="6" id="KW-0732">Signal</keyword>
<feature type="region of interest" description="Disordered" evidence="5">
    <location>
        <begin position="514"/>
        <end position="544"/>
    </location>
</feature>
<evidence type="ECO:0000313" key="9">
    <source>
        <dbReference type="Proteomes" id="UP000317429"/>
    </source>
</evidence>
<comment type="similarity">
    <text evidence="1">Belongs to the sulfatase family.</text>
</comment>
<dbReference type="SUPFAM" id="SSF53649">
    <property type="entry name" value="Alkaline phosphatase-like"/>
    <property type="match status" value="1"/>
</dbReference>
<feature type="signal peptide" evidence="6">
    <location>
        <begin position="1"/>
        <end position="21"/>
    </location>
</feature>
<dbReference type="Proteomes" id="UP000317429">
    <property type="component" value="Chromosome"/>
</dbReference>
<keyword evidence="4" id="KW-0106">Calcium</keyword>
<evidence type="ECO:0000313" key="8">
    <source>
        <dbReference type="EMBL" id="QDU87472.1"/>
    </source>
</evidence>
<feature type="compositionally biased region" description="Basic residues" evidence="5">
    <location>
        <begin position="525"/>
        <end position="534"/>
    </location>
</feature>
<protein>
    <submittedName>
        <fullName evidence="8">Arylsulfatase</fullName>
        <ecNumber evidence="8">3.1.6.1</ecNumber>
    </submittedName>
</protein>
<dbReference type="EC" id="3.1.6.1" evidence="8"/>
<evidence type="ECO:0000256" key="3">
    <source>
        <dbReference type="ARBA" id="ARBA00022801"/>
    </source>
</evidence>
<dbReference type="CDD" id="cd16025">
    <property type="entry name" value="PAS_like"/>
    <property type="match status" value="1"/>
</dbReference>
<dbReference type="InterPro" id="IPR024607">
    <property type="entry name" value="Sulfatase_CS"/>
</dbReference>
<feature type="chain" id="PRO_5021990561" evidence="6">
    <location>
        <begin position="22"/>
        <end position="544"/>
    </location>
</feature>
<organism evidence="8 9">
    <name type="scientific">Pirellulimonas nuda</name>
    <dbReference type="NCBI Taxonomy" id="2528009"/>
    <lineage>
        <taxon>Bacteria</taxon>
        <taxon>Pseudomonadati</taxon>
        <taxon>Planctomycetota</taxon>
        <taxon>Planctomycetia</taxon>
        <taxon>Pirellulales</taxon>
        <taxon>Lacipirellulaceae</taxon>
        <taxon>Pirellulimonas</taxon>
    </lineage>
</organism>
<dbReference type="Gene3D" id="3.30.1120.10">
    <property type="match status" value="1"/>
</dbReference>
<dbReference type="PANTHER" id="PTHR42693:SF53">
    <property type="entry name" value="ENDO-4-O-SULFATASE"/>
    <property type="match status" value="1"/>
</dbReference>
<evidence type="ECO:0000256" key="6">
    <source>
        <dbReference type="SAM" id="SignalP"/>
    </source>
</evidence>
<dbReference type="PROSITE" id="PS00149">
    <property type="entry name" value="SULFATASE_2"/>
    <property type="match status" value="1"/>
</dbReference>
<dbReference type="AlphaFoldDB" id="A0A518D7L5"/>
<dbReference type="Pfam" id="PF00884">
    <property type="entry name" value="Sulfatase"/>
    <property type="match status" value="1"/>
</dbReference>
<keyword evidence="3 8" id="KW-0378">Hydrolase</keyword>
<feature type="domain" description="Sulfatase N-terminal" evidence="7">
    <location>
        <begin position="25"/>
        <end position="419"/>
    </location>
</feature>
<dbReference type="KEGG" id="pnd:Pla175_08340"/>
<dbReference type="OrthoDB" id="9783154at2"/>
<evidence type="ECO:0000256" key="4">
    <source>
        <dbReference type="ARBA" id="ARBA00022837"/>
    </source>
</evidence>
<evidence type="ECO:0000256" key="2">
    <source>
        <dbReference type="ARBA" id="ARBA00022723"/>
    </source>
</evidence>
<dbReference type="GO" id="GO:0004065">
    <property type="term" value="F:arylsulfatase activity"/>
    <property type="evidence" value="ECO:0007669"/>
    <property type="project" value="UniProtKB-EC"/>
</dbReference>
<gene>
    <name evidence="8" type="primary">atsA_11</name>
    <name evidence="8" type="ORF">Pla175_08340</name>
</gene>